<evidence type="ECO:0000256" key="2">
    <source>
        <dbReference type="SAM" id="Phobius"/>
    </source>
</evidence>
<gene>
    <name evidence="3" type="ORF">LOC68_09520</name>
</gene>
<accession>A0A9X1ML74</accession>
<feature type="transmembrane region" description="Helical" evidence="2">
    <location>
        <begin position="14"/>
        <end position="34"/>
    </location>
</feature>
<sequence>MFASPYELVRSVEAIWITWFISVAIFVWITRQAIRRQPWRRLRRLNNNETGGAYTLSLVLIVPFYTLLICVIAETTLILTVKTGTIYAAYQACRAGVVWSSAASWGETQSKMRQAAVESMVPFASGTQGKGKSGTESAQARRYLDAYQEYAKTPGKRSYLAAKYRYAEKYVSISSDGPPAEWHSDLEVTIQYEFPFTTPGAGMILGKKNADGRYCLSIISKAKLQNEGPKNAQQRTGIRYASPD</sequence>
<protein>
    <recommendedName>
        <fullName evidence="5">Pilus assembly protein</fullName>
    </recommendedName>
</protein>
<keyword evidence="4" id="KW-1185">Reference proteome</keyword>
<evidence type="ECO:0000313" key="4">
    <source>
        <dbReference type="Proteomes" id="UP001139103"/>
    </source>
</evidence>
<dbReference type="Proteomes" id="UP001139103">
    <property type="component" value="Unassembled WGS sequence"/>
</dbReference>
<feature type="region of interest" description="Disordered" evidence="1">
    <location>
        <begin position="225"/>
        <end position="244"/>
    </location>
</feature>
<evidence type="ECO:0000313" key="3">
    <source>
        <dbReference type="EMBL" id="MCC9628636.1"/>
    </source>
</evidence>
<comment type="caution">
    <text evidence="3">The sequence shown here is derived from an EMBL/GenBank/DDBJ whole genome shotgun (WGS) entry which is preliminary data.</text>
</comment>
<keyword evidence="2" id="KW-0812">Transmembrane</keyword>
<keyword evidence="2" id="KW-0472">Membrane</keyword>
<proteinExistence type="predicted"/>
<dbReference type="AlphaFoldDB" id="A0A9X1ML74"/>
<evidence type="ECO:0008006" key="5">
    <source>
        <dbReference type="Google" id="ProtNLM"/>
    </source>
</evidence>
<organism evidence="3 4">
    <name type="scientific">Blastopirellula sediminis</name>
    <dbReference type="NCBI Taxonomy" id="2894196"/>
    <lineage>
        <taxon>Bacteria</taxon>
        <taxon>Pseudomonadati</taxon>
        <taxon>Planctomycetota</taxon>
        <taxon>Planctomycetia</taxon>
        <taxon>Pirellulales</taxon>
        <taxon>Pirellulaceae</taxon>
        <taxon>Blastopirellula</taxon>
    </lineage>
</organism>
<dbReference type="RefSeq" id="WP_230218058.1">
    <property type="nucleotide sequence ID" value="NZ_JAJKFT010000004.1"/>
</dbReference>
<evidence type="ECO:0000256" key="1">
    <source>
        <dbReference type="SAM" id="MobiDB-lite"/>
    </source>
</evidence>
<feature type="transmembrane region" description="Helical" evidence="2">
    <location>
        <begin position="55"/>
        <end position="79"/>
    </location>
</feature>
<keyword evidence="2" id="KW-1133">Transmembrane helix</keyword>
<name>A0A9X1ML74_9BACT</name>
<reference evidence="3" key="1">
    <citation type="submission" date="2021-11" db="EMBL/GenBank/DDBJ databases">
        <title>Genome sequence.</title>
        <authorList>
            <person name="Sun Q."/>
        </authorList>
    </citation>
    <scope>NUCLEOTIDE SEQUENCE</scope>
    <source>
        <strain evidence="3">JC732</strain>
    </source>
</reference>
<dbReference type="EMBL" id="JAJKFT010000004">
    <property type="protein sequence ID" value="MCC9628636.1"/>
    <property type="molecule type" value="Genomic_DNA"/>
</dbReference>